<dbReference type="CDD" id="cd06257">
    <property type="entry name" value="DnaJ"/>
    <property type="match status" value="1"/>
</dbReference>
<dbReference type="EMBL" id="JAUEPN010000005">
    <property type="protein sequence ID" value="KAK3293910.1"/>
    <property type="molecule type" value="Genomic_DNA"/>
</dbReference>
<feature type="region of interest" description="Disordered" evidence="1">
    <location>
        <begin position="480"/>
        <end position="500"/>
    </location>
</feature>
<accession>A0AAE0HCP3</accession>
<protein>
    <recommendedName>
        <fullName evidence="2">J domain-containing protein</fullName>
    </recommendedName>
</protein>
<reference evidence="3" key="2">
    <citation type="submission" date="2023-06" db="EMBL/GenBank/DDBJ databases">
        <authorList>
            <consortium name="Lawrence Berkeley National Laboratory"/>
            <person name="Haridas S."/>
            <person name="Hensen N."/>
            <person name="Bonometti L."/>
            <person name="Westerberg I."/>
            <person name="Brannstrom I.O."/>
            <person name="Guillou S."/>
            <person name="Cros-Aarteil S."/>
            <person name="Calhoun S."/>
            <person name="Kuo A."/>
            <person name="Mondo S."/>
            <person name="Pangilinan J."/>
            <person name="Riley R."/>
            <person name="Labutti K."/>
            <person name="Andreopoulos B."/>
            <person name="Lipzen A."/>
            <person name="Chen C."/>
            <person name="Yanf M."/>
            <person name="Daum C."/>
            <person name="Ng V."/>
            <person name="Clum A."/>
            <person name="Steindorff A."/>
            <person name="Ohm R."/>
            <person name="Martin F."/>
            <person name="Silar P."/>
            <person name="Natvig D."/>
            <person name="Lalanne C."/>
            <person name="Gautier V."/>
            <person name="Ament-Velasquez S.L."/>
            <person name="Kruys A."/>
            <person name="Hutchinson M.I."/>
            <person name="Powell A.J."/>
            <person name="Barry K."/>
            <person name="Miller A.N."/>
            <person name="Grigoriev I.V."/>
            <person name="Debuchy R."/>
            <person name="Gladieux P."/>
            <person name="Thoren M.H."/>
            <person name="Johannesson H."/>
        </authorList>
    </citation>
    <scope>NUCLEOTIDE SEQUENCE</scope>
    <source>
        <strain evidence="3">CBS 168.71</strain>
    </source>
</reference>
<reference evidence="3" key="1">
    <citation type="journal article" date="2023" name="Mol. Phylogenet. Evol.">
        <title>Genome-scale phylogeny and comparative genomics of the fungal order Sordariales.</title>
        <authorList>
            <person name="Hensen N."/>
            <person name="Bonometti L."/>
            <person name="Westerberg I."/>
            <person name="Brannstrom I.O."/>
            <person name="Guillou S."/>
            <person name="Cros-Aarteil S."/>
            <person name="Calhoun S."/>
            <person name="Haridas S."/>
            <person name="Kuo A."/>
            <person name="Mondo S."/>
            <person name="Pangilinan J."/>
            <person name="Riley R."/>
            <person name="LaButti K."/>
            <person name="Andreopoulos B."/>
            <person name="Lipzen A."/>
            <person name="Chen C."/>
            <person name="Yan M."/>
            <person name="Daum C."/>
            <person name="Ng V."/>
            <person name="Clum A."/>
            <person name="Steindorff A."/>
            <person name="Ohm R.A."/>
            <person name="Martin F."/>
            <person name="Silar P."/>
            <person name="Natvig D.O."/>
            <person name="Lalanne C."/>
            <person name="Gautier V."/>
            <person name="Ament-Velasquez S.L."/>
            <person name="Kruys A."/>
            <person name="Hutchinson M.I."/>
            <person name="Powell A.J."/>
            <person name="Barry K."/>
            <person name="Miller A.N."/>
            <person name="Grigoriev I.V."/>
            <person name="Debuchy R."/>
            <person name="Gladieux P."/>
            <person name="Hiltunen Thoren M."/>
            <person name="Johannesson H."/>
        </authorList>
    </citation>
    <scope>NUCLEOTIDE SEQUENCE</scope>
    <source>
        <strain evidence="3">CBS 168.71</strain>
    </source>
</reference>
<feature type="compositionally biased region" description="Polar residues" evidence="1">
    <location>
        <begin position="414"/>
        <end position="424"/>
    </location>
</feature>
<dbReference type="PRINTS" id="PR00625">
    <property type="entry name" value="JDOMAIN"/>
</dbReference>
<evidence type="ECO:0000259" key="2">
    <source>
        <dbReference type="PROSITE" id="PS50076"/>
    </source>
</evidence>
<feature type="compositionally biased region" description="Basic residues" evidence="1">
    <location>
        <begin position="630"/>
        <end position="640"/>
    </location>
</feature>
<evidence type="ECO:0000313" key="4">
    <source>
        <dbReference type="Proteomes" id="UP001278766"/>
    </source>
</evidence>
<dbReference type="SUPFAM" id="SSF46565">
    <property type="entry name" value="Chaperone J-domain"/>
    <property type="match status" value="1"/>
</dbReference>
<dbReference type="Gene3D" id="1.10.287.110">
    <property type="entry name" value="DnaJ domain"/>
    <property type="match status" value="1"/>
</dbReference>
<feature type="compositionally biased region" description="Polar residues" evidence="1">
    <location>
        <begin position="482"/>
        <end position="500"/>
    </location>
</feature>
<dbReference type="InterPro" id="IPR001623">
    <property type="entry name" value="DnaJ_domain"/>
</dbReference>
<feature type="region of interest" description="Disordered" evidence="1">
    <location>
        <begin position="778"/>
        <end position="820"/>
    </location>
</feature>
<feature type="compositionally biased region" description="Polar residues" evidence="1">
    <location>
        <begin position="384"/>
        <end position="394"/>
    </location>
</feature>
<dbReference type="AlphaFoldDB" id="A0AAE0HCP3"/>
<evidence type="ECO:0000313" key="3">
    <source>
        <dbReference type="EMBL" id="KAK3293910.1"/>
    </source>
</evidence>
<feature type="compositionally biased region" description="Pro residues" evidence="1">
    <location>
        <begin position="108"/>
        <end position="120"/>
    </location>
</feature>
<sequence>MVKLDYDRDYYADLELSATADALEVKKQFKKLALKFHPDRNPGKEDEAKEKFLVIQTAHEILADPATKSKFDAYRQRTSRYHPGPSGVRGNPWQYTANEVNQKYGAPPRRPNMPTRPPAPTAAASAKPWDWVNKARSKADNTRPNMEAWDRARPQSKPAQSGPTTAAASARPPKPPPREPATPRTASQARRQEASFGRKPGYAPGSPMGDEPPVRNQHYNTSANAPQASKPRPASAYVDPLSSQFGDTFLDKRQRTPYAANVGEKTNPFEPLNVNRAKSMRDGARRFQDSAEDTPPPPPPRQRSASTGSENLKRTANENPSPSEPSANPGFQYQSRASARYSPRGPDMSSAPPTATFPGPNSSTSSVNSSANGKFANRPLATVNGYSSDQTRNGSKVYESPFSINPRNLYTIHSAGSSPQTPHSSGRAGVGSAPLNKFDFPAYKSGNNVRPTPSGERPSPGANAFERTLQAQLQHLLRTAGPPTQTTMPPNRNKSQTNRYTNGVYPNSFSVPADDQNAAAHQTRFNRNSADNINTRFVAEEKGGSNFQFSAGAAGSADDGFIRAKQRARAGQQSPLRNEFTASAEAVNGAQQAEAAKKQGDFVPEEWKEAFGPHVFVPPQPGKPSTSPTRHVRPIKKPRPVRMTAGTAGMVDEEETSGEDKSKATGTPSSGINGTKSPNAMDIDTPPPEPADGQANVPRGISVEPTKPEWRPGNGTTTESKPGTGLKAPKLTPTSAGSEDAEDFGRPVFPEFRNVEPFAPPKPSGLGSFADLGSNLPFPSRPSAKVPLANQPLHPHQTTEKPAAKQLDIPTPPSAPRAPQSLCIPGAKVGAPAWLTYVHEFEAYMALWFEFNRRVTDHFAARQRQNEGNGLAWLNTVGDGGVAEYLRAVEVDKYVRQKWMAACEAHELHFREFLGVRERVLAGN</sequence>
<feature type="compositionally biased region" description="Basic and acidic residues" evidence="1">
    <location>
        <begin position="279"/>
        <end position="289"/>
    </location>
</feature>
<feature type="compositionally biased region" description="Polar residues" evidence="1">
    <location>
        <begin position="217"/>
        <end position="227"/>
    </location>
</feature>
<dbReference type="PANTHER" id="PTHR24074">
    <property type="entry name" value="CO-CHAPERONE PROTEIN DJLA"/>
    <property type="match status" value="1"/>
</dbReference>
<dbReference type="InterPro" id="IPR050817">
    <property type="entry name" value="DjlA_DnaK_co-chaperone"/>
</dbReference>
<gene>
    <name evidence="3" type="ORF">B0H64DRAFT_326084</name>
</gene>
<dbReference type="Pfam" id="PF00226">
    <property type="entry name" value="DnaJ"/>
    <property type="match status" value="1"/>
</dbReference>
<dbReference type="InterPro" id="IPR036869">
    <property type="entry name" value="J_dom_sf"/>
</dbReference>
<proteinExistence type="predicted"/>
<feature type="compositionally biased region" description="Low complexity" evidence="1">
    <location>
        <begin position="317"/>
        <end position="329"/>
    </location>
</feature>
<evidence type="ECO:0000256" key="1">
    <source>
        <dbReference type="SAM" id="MobiDB-lite"/>
    </source>
</evidence>
<dbReference type="SMART" id="SM00271">
    <property type="entry name" value="DnaJ"/>
    <property type="match status" value="1"/>
</dbReference>
<keyword evidence="4" id="KW-1185">Reference proteome</keyword>
<feature type="region of interest" description="Disordered" evidence="1">
    <location>
        <begin position="102"/>
        <end position="462"/>
    </location>
</feature>
<dbReference type="GeneID" id="87837671"/>
<dbReference type="RefSeq" id="XP_062657424.1">
    <property type="nucleotide sequence ID" value="XM_062800723.1"/>
</dbReference>
<name>A0AAE0HCP3_9PEZI</name>
<organism evidence="3 4">
    <name type="scientific">Chaetomium fimeti</name>
    <dbReference type="NCBI Taxonomy" id="1854472"/>
    <lineage>
        <taxon>Eukaryota</taxon>
        <taxon>Fungi</taxon>
        <taxon>Dikarya</taxon>
        <taxon>Ascomycota</taxon>
        <taxon>Pezizomycotina</taxon>
        <taxon>Sordariomycetes</taxon>
        <taxon>Sordariomycetidae</taxon>
        <taxon>Sordariales</taxon>
        <taxon>Chaetomiaceae</taxon>
        <taxon>Chaetomium</taxon>
    </lineage>
</organism>
<feature type="domain" description="J" evidence="2">
    <location>
        <begin position="9"/>
        <end position="75"/>
    </location>
</feature>
<comment type="caution">
    <text evidence="3">The sequence shown here is derived from an EMBL/GenBank/DDBJ whole genome shotgun (WGS) entry which is preliminary data.</text>
</comment>
<feature type="region of interest" description="Disordered" evidence="1">
    <location>
        <begin position="613"/>
        <end position="741"/>
    </location>
</feature>
<dbReference type="Proteomes" id="UP001278766">
    <property type="component" value="Unassembled WGS sequence"/>
</dbReference>
<feature type="compositionally biased region" description="Polar residues" evidence="1">
    <location>
        <begin position="664"/>
        <end position="678"/>
    </location>
</feature>
<dbReference type="FunFam" id="1.10.287.110:FF:000096">
    <property type="entry name" value="DnaJ domain protein"/>
    <property type="match status" value="1"/>
</dbReference>
<dbReference type="PROSITE" id="PS50076">
    <property type="entry name" value="DNAJ_2"/>
    <property type="match status" value="1"/>
</dbReference>
<feature type="compositionally biased region" description="Low complexity" evidence="1">
    <location>
        <begin position="361"/>
        <end position="372"/>
    </location>
</feature>